<dbReference type="EMBL" id="CP067018">
    <property type="protein sequence ID" value="QQN59514.1"/>
    <property type="molecule type" value="Genomic_DNA"/>
</dbReference>
<evidence type="ECO:0000313" key="3">
    <source>
        <dbReference type="Proteomes" id="UP000595426"/>
    </source>
</evidence>
<accession>A0A7T7ZYU8</accession>
<dbReference type="RefSeq" id="WP_052114597.1">
    <property type="nucleotide sequence ID" value="NZ_CBCSDR010000010.1"/>
</dbReference>
<protein>
    <submittedName>
        <fullName evidence="2">Uncharacterized protein</fullName>
    </submittedName>
</protein>
<dbReference type="KEGG" id="egm:AYC65_12860"/>
<sequence>MRKNTLKNETTTIGEKACYVYPELKVIYIEMEAGIAASSATLNPGDAASPGTPQIDDWNDNGNVGDKNFDL</sequence>
<gene>
    <name evidence="2" type="ORF">I6H88_02720</name>
</gene>
<evidence type="ECO:0000256" key="1">
    <source>
        <dbReference type="SAM" id="MobiDB-lite"/>
    </source>
</evidence>
<organism evidence="2 3">
    <name type="scientific">Elizabethkingia bruuniana</name>
    <dbReference type="NCBI Taxonomy" id="1756149"/>
    <lineage>
        <taxon>Bacteria</taxon>
        <taxon>Pseudomonadati</taxon>
        <taxon>Bacteroidota</taxon>
        <taxon>Flavobacteriia</taxon>
        <taxon>Flavobacteriales</taxon>
        <taxon>Weeksellaceae</taxon>
        <taxon>Elizabethkingia</taxon>
    </lineage>
</organism>
<dbReference type="OrthoDB" id="1450033at2"/>
<dbReference type="Proteomes" id="UP000595426">
    <property type="component" value="Chromosome"/>
</dbReference>
<dbReference type="AlphaFoldDB" id="A0A7T7ZYU8"/>
<dbReference type="GeneID" id="93133802"/>
<evidence type="ECO:0000313" key="2">
    <source>
        <dbReference type="EMBL" id="QQN59514.1"/>
    </source>
</evidence>
<feature type="region of interest" description="Disordered" evidence="1">
    <location>
        <begin position="40"/>
        <end position="71"/>
    </location>
</feature>
<proteinExistence type="predicted"/>
<keyword evidence="3" id="KW-1185">Reference proteome</keyword>
<name>A0A7T7ZYU8_9FLAO</name>
<reference evidence="2 3" key="1">
    <citation type="submission" date="2020-12" db="EMBL/GenBank/DDBJ databases">
        <title>FDA dAtabase for Regulatory Grade micrObial Sequences (FDA-ARGOS): Supporting development and validation of Infectious Disease Dx tests.</title>
        <authorList>
            <person name="Kerrigan L."/>
            <person name="Long C."/>
            <person name="Tallon L."/>
            <person name="Sadzewicz L."/>
            <person name="Zhao X."/>
            <person name="Boylan J."/>
            <person name="Ott S."/>
            <person name="Bowen H."/>
            <person name="Vavikolanu K."/>
            <person name="Mehta A."/>
            <person name="Aluvathingal J."/>
            <person name="Nadendla S."/>
            <person name="Yan Y."/>
            <person name="Sichtig H."/>
        </authorList>
    </citation>
    <scope>NUCLEOTIDE SEQUENCE [LARGE SCALE GENOMIC DNA]</scope>
    <source>
        <strain evidence="2 3">FDAARGOS_1031</strain>
    </source>
</reference>